<dbReference type="InterPro" id="IPR046335">
    <property type="entry name" value="LacI/GalR-like_sensor"/>
</dbReference>
<dbReference type="PROSITE" id="PS00356">
    <property type="entry name" value="HTH_LACI_1"/>
    <property type="match status" value="1"/>
</dbReference>
<accession>A0A542DQF0</accession>
<feature type="domain" description="HTH lacI-type" evidence="4">
    <location>
        <begin position="11"/>
        <end position="67"/>
    </location>
</feature>
<dbReference type="EMBL" id="VFML01000001">
    <property type="protein sequence ID" value="TQJ05214.1"/>
    <property type="molecule type" value="Genomic_DNA"/>
</dbReference>
<evidence type="ECO:0000259" key="4">
    <source>
        <dbReference type="PROSITE" id="PS50932"/>
    </source>
</evidence>
<sequence>MPRRSDPAEVPSLAEVARRAGVSAATASRAIHGAAGRAVSPELRDRVLAAAAELGYVVNPNAQAMARGRADVLGLIVQDIGDPYFSTVAAGVMREARASTVLVTLGDTQRDPAEELAYVRAFRSNRARAIVIVGSRTSHRAINDELAAELARFSSEGGRAVAVTQPRVPIDVIAVDNRGGAAGLAGALHDLGYRRFGILAGPEQLLTAAERTAGFREGLAGRGVHLFDEEVSPGSFVWNGGYDTTAELLKGDNLPECLFAVNDVMALGAMACLREHGVRVPEDIAVAGFDDIPTLRDVTPGLTTVRIDLDEIGRKACRLALSDAARVPRIETLTGETVIRASTPEVNAPVRRPAGTTPPA</sequence>
<dbReference type="InterPro" id="IPR010982">
    <property type="entry name" value="Lambda_DNA-bd_dom_sf"/>
</dbReference>
<evidence type="ECO:0000313" key="6">
    <source>
        <dbReference type="Proteomes" id="UP000320876"/>
    </source>
</evidence>
<dbReference type="PROSITE" id="PS50932">
    <property type="entry name" value="HTH_LACI_2"/>
    <property type="match status" value="1"/>
</dbReference>
<reference evidence="5 6" key="1">
    <citation type="submission" date="2019-06" db="EMBL/GenBank/DDBJ databases">
        <title>Sequencing the genomes of 1000 actinobacteria strains.</title>
        <authorList>
            <person name="Klenk H.-P."/>
        </authorList>
    </citation>
    <scope>NUCLEOTIDE SEQUENCE [LARGE SCALE GENOMIC DNA]</scope>
    <source>
        <strain evidence="5 6">DSM 45679</strain>
    </source>
</reference>
<keyword evidence="2" id="KW-0238">DNA-binding</keyword>
<evidence type="ECO:0000313" key="5">
    <source>
        <dbReference type="EMBL" id="TQJ05214.1"/>
    </source>
</evidence>
<dbReference type="OrthoDB" id="3595338at2"/>
<dbReference type="SUPFAM" id="SSF53822">
    <property type="entry name" value="Periplasmic binding protein-like I"/>
    <property type="match status" value="1"/>
</dbReference>
<comment type="caution">
    <text evidence="5">The sequence shown here is derived from an EMBL/GenBank/DDBJ whole genome shotgun (WGS) entry which is preliminary data.</text>
</comment>
<dbReference type="SUPFAM" id="SSF47413">
    <property type="entry name" value="lambda repressor-like DNA-binding domains"/>
    <property type="match status" value="1"/>
</dbReference>
<dbReference type="CDD" id="cd01392">
    <property type="entry name" value="HTH_LacI"/>
    <property type="match status" value="1"/>
</dbReference>
<dbReference type="AlphaFoldDB" id="A0A542DQF0"/>
<dbReference type="SMART" id="SM00354">
    <property type="entry name" value="HTH_LACI"/>
    <property type="match status" value="1"/>
</dbReference>
<evidence type="ECO:0000256" key="1">
    <source>
        <dbReference type="ARBA" id="ARBA00023015"/>
    </source>
</evidence>
<dbReference type="InterPro" id="IPR028082">
    <property type="entry name" value="Peripla_BP_I"/>
</dbReference>
<dbReference type="Pfam" id="PF00356">
    <property type="entry name" value="LacI"/>
    <property type="match status" value="1"/>
</dbReference>
<evidence type="ECO:0000256" key="3">
    <source>
        <dbReference type="ARBA" id="ARBA00023163"/>
    </source>
</evidence>
<dbReference type="Gene3D" id="3.40.50.2300">
    <property type="match status" value="2"/>
</dbReference>
<dbReference type="Pfam" id="PF13377">
    <property type="entry name" value="Peripla_BP_3"/>
    <property type="match status" value="1"/>
</dbReference>
<name>A0A542DQF0_AMYCI</name>
<evidence type="ECO:0000256" key="2">
    <source>
        <dbReference type="ARBA" id="ARBA00023125"/>
    </source>
</evidence>
<keyword evidence="6" id="KW-1185">Reference proteome</keyword>
<proteinExistence type="predicted"/>
<dbReference type="PANTHER" id="PTHR30146:SF153">
    <property type="entry name" value="LACTOSE OPERON REPRESSOR"/>
    <property type="match status" value="1"/>
</dbReference>
<dbReference type="InterPro" id="IPR000843">
    <property type="entry name" value="HTH_LacI"/>
</dbReference>
<organism evidence="5 6">
    <name type="scientific">Amycolatopsis cihanbeyliensis</name>
    <dbReference type="NCBI Taxonomy" id="1128664"/>
    <lineage>
        <taxon>Bacteria</taxon>
        <taxon>Bacillati</taxon>
        <taxon>Actinomycetota</taxon>
        <taxon>Actinomycetes</taxon>
        <taxon>Pseudonocardiales</taxon>
        <taxon>Pseudonocardiaceae</taxon>
        <taxon>Amycolatopsis</taxon>
    </lineage>
</organism>
<dbReference type="CDD" id="cd06267">
    <property type="entry name" value="PBP1_LacI_sugar_binding-like"/>
    <property type="match status" value="1"/>
</dbReference>
<dbReference type="Gene3D" id="1.10.260.40">
    <property type="entry name" value="lambda repressor-like DNA-binding domains"/>
    <property type="match status" value="1"/>
</dbReference>
<dbReference type="Proteomes" id="UP000320876">
    <property type="component" value="Unassembled WGS sequence"/>
</dbReference>
<protein>
    <submittedName>
        <fullName evidence="5">LacI family transcriptional regulator</fullName>
    </submittedName>
</protein>
<dbReference type="GO" id="GO:0000976">
    <property type="term" value="F:transcription cis-regulatory region binding"/>
    <property type="evidence" value="ECO:0007669"/>
    <property type="project" value="TreeGrafter"/>
</dbReference>
<dbReference type="GO" id="GO:0003700">
    <property type="term" value="F:DNA-binding transcription factor activity"/>
    <property type="evidence" value="ECO:0007669"/>
    <property type="project" value="TreeGrafter"/>
</dbReference>
<dbReference type="RefSeq" id="WP_142000774.1">
    <property type="nucleotide sequence ID" value="NZ_VFML01000001.1"/>
</dbReference>
<dbReference type="PANTHER" id="PTHR30146">
    <property type="entry name" value="LACI-RELATED TRANSCRIPTIONAL REPRESSOR"/>
    <property type="match status" value="1"/>
</dbReference>
<keyword evidence="1" id="KW-0805">Transcription regulation</keyword>
<keyword evidence="3" id="KW-0804">Transcription</keyword>
<gene>
    <name evidence="5" type="ORF">FB471_5041</name>
</gene>